<feature type="chain" id="PRO_5003474583" evidence="4">
    <location>
        <begin position="22"/>
        <end position="418"/>
    </location>
</feature>
<keyword evidence="4" id="KW-0732">Signal</keyword>
<reference evidence="6 7" key="1">
    <citation type="journal article" date="2011" name="Nature">
        <title>Genome sequencing reveals insights into physiology and longevity of the naked mole rat.</title>
        <authorList>
            <person name="Kim E.B."/>
            <person name="Fang X."/>
            <person name="Fushan A.A."/>
            <person name="Huang Z."/>
            <person name="Lobanov A.V."/>
            <person name="Han L."/>
            <person name="Marino S.M."/>
            <person name="Sun X."/>
            <person name="Turanov A.A."/>
            <person name="Yang P."/>
            <person name="Yim S.H."/>
            <person name="Zhao X."/>
            <person name="Kasaikina M.V."/>
            <person name="Stoletzki N."/>
            <person name="Peng C."/>
            <person name="Polak P."/>
            <person name="Xiong Z."/>
            <person name="Kiezun A."/>
            <person name="Zhu Y."/>
            <person name="Chen Y."/>
            <person name="Kryukov G.V."/>
            <person name="Zhang Q."/>
            <person name="Peshkin L."/>
            <person name="Yang L."/>
            <person name="Bronson R.T."/>
            <person name="Buffenstein R."/>
            <person name="Wang B."/>
            <person name="Han C."/>
            <person name="Li Q."/>
            <person name="Chen L."/>
            <person name="Zhao W."/>
            <person name="Sunyaev S.R."/>
            <person name="Park T.J."/>
            <person name="Zhang G."/>
            <person name="Wang J."/>
            <person name="Gladyshev V.N."/>
        </authorList>
    </citation>
    <scope>NUCLEOTIDE SEQUENCE [LARGE SCALE GENOMIC DNA]</scope>
</reference>
<dbReference type="InterPro" id="IPR000566">
    <property type="entry name" value="Lipocln_cytosolic_FA-bd_dom"/>
</dbReference>
<evidence type="ECO:0000256" key="2">
    <source>
        <dbReference type="ARBA" id="ARBA00006889"/>
    </source>
</evidence>
<evidence type="ECO:0000256" key="1">
    <source>
        <dbReference type="ARBA" id="ARBA00004613"/>
    </source>
</evidence>
<dbReference type="InterPro" id="IPR012674">
    <property type="entry name" value="Calycin"/>
</dbReference>
<dbReference type="OMA" id="FQEPDFH"/>
<dbReference type="PANTHER" id="PTHR11430:SF71">
    <property type="entry name" value="EPIDIDYMAL-SPECIFIC LIPOCALIN-5"/>
    <property type="match status" value="1"/>
</dbReference>
<gene>
    <name evidence="6" type="ORF">GW7_00374</name>
</gene>
<dbReference type="PROSITE" id="PS00213">
    <property type="entry name" value="LIPOCALIN"/>
    <property type="match status" value="1"/>
</dbReference>
<dbReference type="AlphaFoldDB" id="G5BQR0"/>
<keyword evidence="3" id="KW-0964">Secreted</keyword>
<sequence>MLGRLLSAILGVLGVLPAGWALEVLDQQKIGGFWREAGVASDQNLVLKTRKRIEGVFRTVSGSNLTVKVVFNQEMHMLDTDYKHYAILRVSLVWRGKDVPMLKYLSKLGGVGGRFALRHPRPAQQVPVPVARGLEDEDEPGFRKFRELTVDTGLYLVAQHGRCAELLKEVSLCPLPAAPTPHSPDGPRGSRSCPGEGRCMVEKSIAPKKVVPGTATITREGGEGSREAQALSTDYETYTIMDILSTAGGASHRVRKLYCRSLDHKQSALQKFREVAQEHGFQEPDFHLGQHDTLGLLEYRVLGTNFRDYAIIFTQLEFGEEAFNTVELYSWTEMAREEAMRVFSKWSSGLGFWSQQQAQLQRDCTVASGRPPPKSAPRPLVVPTPLVVPMHTAVQCQGPPALCFSPGGWDGGRGATAR</sequence>
<evidence type="ECO:0000313" key="7">
    <source>
        <dbReference type="Proteomes" id="UP000006813"/>
    </source>
</evidence>
<comment type="similarity">
    <text evidence="2">Belongs to the calycin superfamily. Lipocalin family.</text>
</comment>
<dbReference type="Pfam" id="PF00061">
    <property type="entry name" value="Lipocalin"/>
    <property type="match status" value="1"/>
</dbReference>
<protein>
    <submittedName>
        <fullName evidence="6">Epididymal-specific lipocalin-8</fullName>
    </submittedName>
</protein>
<dbReference type="PANTHER" id="PTHR11430">
    <property type="entry name" value="LIPOCALIN"/>
    <property type="match status" value="1"/>
</dbReference>
<dbReference type="STRING" id="10181.G5BQR0"/>
<dbReference type="InParanoid" id="G5BQR0"/>
<organism evidence="6 7">
    <name type="scientific">Heterocephalus glaber</name>
    <name type="common">Naked mole rat</name>
    <dbReference type="NCBI Taxonomy" id="10181"/>
    <lineage>
        <taxon>Eukaryota</taxon>
        <taxon>Metazoa</taxon>
        <taxon>Chordata</taxon>
        <taxon>Craniata</taxon>
        <taxon>Vertebrata</taxon>
        <taxon>Euteleostomi</taxon>
        <taxon>Mammalia</taxon>
        <taxon>Eutheria</taxon>
        <taxon>Euarchontoglires</taxon>
        <taxon>Glires</taxon>
        <taxon>Rodentia</taxon>
        <taxon>Hystricomorpha</taxon>
        <taxon>Bathyergidae</taxon>
        <taxon>Heterocephalus</taxon>
    </lineage>
</organism>
<dbReference type="GO" id="GO:0005576">
    <property type="term" value="C:extracellular region"/>
    <property type="evidence" value="ECO:0007669"/>
    <property type="project" value="UniProtKB-SubCell"/>
</dbReference>
<dbReference type="eggNOG" id="ENOG502TDU9">
    <property type="taxonomic scope" value="Eukaryota"/>
</dbReference>
<evidence type="ECO:0000256" key="3">
    <source>
        <dbReference type="ARBA" id="ARBA00022525"/>
    </source>
</evidence>
<evidence type="ECO:0000256" key="4">
    <source>
        <dbReference type="SAM" id="SignalP"/>
    </source>
</evidence>
<evidence type="ECO:0000313" key="6">
    <source>
        <dbReference type="EMBL" id="EHB11621.1"/>
    </source>
</evidence>
<dbReference type="InterPro" id="IPR002345">
    <property type="entry name" value="Lipocalin"/>
</dbReference>
<evidence type="ECO:0000259" key="5">
    <source>
        <dbReference type="Pfam" id="PF00061"/>
    </source>
</evidence>
<dbReference type="Gene3D" id="2.40.128.20">
    <property type="match status" value="3"/>
</dbReference>
<dbReference type="EMBL" id="JH171419">
    <property type="protein sequence ID" value="EHB11621.1"/>
    <property type="molecule type" value="Genomic_DNA"/>
</dbReference>
<dbReference type="InterPro" id="IPR022272">
    <property type="entry name" value="Lipocalin_CS"/>
</dbReference>
<comment type="subcellular location">
    <subcellularLocation>
        <location evidence="1">Secreted</location>
    </subcellularLocation>
</comment>
<name>G5BQR0_HETGA</name>
<feature type="domain" description="Lipocalin/cytosolic fatty-acid binding" evidence="5">
    <location>
        <begin position="198"/>
        <end position="283"/>
    </location>
</feature>
<accession>G5BQR0</accession>
<feature type="signal peptide" evidence="4">
    <location>
        <begin position="1"/>
        <end position="21"/>
    </location>
</feature>
<proteinExistence type="inferred from homology"/>
<dbReference type="GO" id="GO:0036094">
    <property type="term" value="F:small molecule binding"/>
    <property type="evidence" value="ECO:0007669"/>
    <property type="project" value="InterPro"/>
</dbReference>
<dbReference type="Proteomes" id="UP000006813">
    <property type="component" value="Unassembled WGS sequence"/>
</dbReference>
<dbReference type="SUPFAM" id="SSF50814">
    <property type="entry name" value="Lipocalins"/>
    <property type="match status" value="3"/>
</dbReference>